<protein>
    <submittedName>
        <fullName evidence="2">Uncharacterized protein</fullName>
    </submittedName>
</protein>
<evidence type="ECO:0000313" key="2">
    <source>
        <dbReference type="EMBL" id="CDX02264.1"/>
    </source>
</evidence>
<evidence type="ECO:0000256" key="1">
    <source>
        <dbReference type="SAM" id="MobiDB-lite"/>
    </source>
</evidence>
<gene>
    <name evidence="2" type="ORF">DPCES_2377</name>
</gene>
<sequence length="251" mass="28267">MKINSSFDEGKPPVLLMIHSVMKNIPEDERVKKILSIGLILVLTLTLNTACSPTPKPSTVNSSETPPESLPELSRSLGDLLQEQPALESIIYQRGWDKLWLCVGINNDASDKLRTLGSYGLISDIEQILWMVSRSEFTDTESEKKSAAELPVIKESELNLPHDETMLFYDHTGSKHSWIRLNYKPYIPGQGMNTWTHKDLIIYIDPDCESNAFLGVQDPQNDNLWEIHALPGCGPWLAKEIDMLAYMTNAL</sequence>
<dbReference type="EMBL" id="LK996017">
    <property type="protein sequence ID" value="CDX02264.1"/>
    <property type="molecule type" value="Genomic_DNA"/>
</dbReference>
<dbReference type="AlphaFoldDB" id="A0A098B041"/>
<accession>A0A098B041</accession>
<dbReference type="RefSeq" id="WP_245281004.1">
    <property type="nucleotide sequence ID" value="NZ_LK996017.1"/>
</dbReference>
<proteinExistence type="predicted"/>
<dbReference type="PATRIC" id="fig|49338.4.peg.2557"/>
<feature type="region of interest" description="Disordered" evidence="1">
    <location>
        <begin position="53"/>
        <end position="73"/>
    </location>
</feature>
<reference evidence="2" key="1">
    <citation type="submission" date="2014-07" db="EMBL/GenBank/DDBJ databases">
        <authorList>
            <person name="Hornung V.Bastian."/>
        </authorList>
    </citation>
    <scope>NUCLEOTIDE SEQUENCE</scope>
    <source>
        <strain evidence="2">PCE-S</strain>
    </source>
</reference>
<feature type="compositionally biased region" description="Polar residues" evidence="1">
    <location>
        <begin position="53"/>
        <end position="66"/>
    </location>
</feature>
<name>A0A098B041_DESHA</name>
<organism evidence="2">
    <name type="scientific">Desulfitobacterium hafniense</name>
    <name type="common">Desulfitobacterium frappieri</name>
    <dbReference type="NCBI Taxonomy" id="49338"/>
    <lineage>
        <taxon>Bacteria</taxon>
        <taxon>Bacillati</taxon>
        <taxon>Bacillota</taxon>
        <taxon>Clostridia</taxon>
        <taxon>Eubacteriales</taxon>
        <taxon>Desulfitobacteriaceae</taxon>
        <taxon>Desulfitobacterium</taxon>
    </lineage>
</organism>